<keyword evidence="1 3" id="KW-0238">DNA-binding</keyword>
<dbReference type="InterPro" id="IPR005902">
    <property type="entry name" value="HU_DNA-bd_put"/>
</dbReference>
<proteinExistence type="predicted"/>
<dbReference type="NCBIfam" id="TIGR01201">
    <property type="entry name" value="HU_rel"/>
    <property type="match status" value="1"/>
</dbReference>
<name>A0A930XV00_9FLAO</name>
<dbReference type="GO" id="GO:0003677">
    <property type="term" value="F:DNA binding"/>
    <property type="evidence" value="ECO:0007669"/>
    <property type="project" value="UniProtKB-KW"/>
</dbReference>
<feature type="domain" description="HU" evidence="2">
    <location>
        <begin position="1"/>
        <end position="125"/>
    </location>
</feature>
<dbReference type="InterPro" id="IPR010992">
    <property type="entry name" value="IHF-like_DNA-bd_dom_sf"/>
</dbReference>
<dbReference type="Pfam" id="PF18291">
    <property type="entry name" value="HU-HIG"/>
    <property type="match status" value="1"/>
</dbReference>
<evidence type="ECO:0000256" key="1">
    <source>
        <dbReference type="ARBA" id="ARBA00023125"/>
    </source>
</evidence>
<dbReference type="RefSeq" id="WP_194311042.1">
    <property type="nucleotide sequence ID" value="NZ_JADHEC010000006.1"/>
</dbReference>
<evidence type="ECO:0000313" key="4">
    <source>
        <dbReference type="Proteomes" id="UP000646211"/>
    </source>
</evidence>
<dbReference type="SUPFAM" id="SSF47729">
    <property type="entry name" value="IHF-like DNA-binding proteins"/>
    <property type="match status" value="1"/>
</dbReference>
<dbReference type="Proteomes" id="UP000646211">
    <property type="component" value="Unassembled WGS sequence"/>
</dbReference>
<dbReference type="Gene3D" id="4.10.520.10">
    <property type="entry name" value="IHF-like DNA-binding proteins"/>
    <property type="match status" value="1"/>
</dbReference>
<gene>
    <name evidence="3" type="ORF">IR213_04105</name>
</gene>
<keyword evidence="4" id="KW-1185">Reference proteome</keyword>
<comment type="caution">
    <text evidence="3">The sequence shown here is derived from an EMBL/GenBank/DDBJ whole genome shotgun (WGS) entry which is preliminary data.</text>
</comment>
<dbReference type="AlphaFoldDB" id="A0A930XV00"/>
<protein>
    <submittedName>
        <fullName evidence="3">HU family DNA-binding protein</fullName>
    </submittedName>
</protein>
<reference evidence="3" key="1">
    <citation type="submission" date="2020-11" db="EMBL/GenBank/DDBJ databases">
        <title>Genome of Flavobacterium soyangense.</title>
        <authorList>
            <person name="Liu Q."/>
            <person name="Xin Y.-H."/>
        </authorList>
    </citation>
    <scope>NUCLEOTIDE SEQUENCE</scope>
    <source>
        <strain evidence="3">CGMCC 1.13493</strain>
    </source>
</reference>
<evidence type="ECO:0000259" key="2">
    <source>
        <dbReference type="Pfam" id="PF18291"/>
    </source>
</evidence>
<organism evidence="3 4">
    <name type="scientific">Flavobacterium soyangense</name>
    <dbReference type="NCBI Taxonomy" id="2023265"/>
    <lineage>
        <taxon>Bacteria</taxon>
        <taxon>Pseudomonadati</taxon>
        <taxon>Bacteroidota</taxon>
        <taxon>Flavobacteriia</taxon>
        <taxon>Flavobacteriales</taxon>
        <taxon>Flavobacteriaceae</taxon>
        <taxon>Flavobacterium</taxon>
    </lineage>
</organism>
<dbReference type="EMBL" id="JADHEC010000006">
    <property type="protein sequence ID" value="MBF2707776.1"/>
    <property type="molecule type" value="Genomic_DNA"/>
</dbReference>
<evidence type="ECO:0000313" key="3">
    <source>
        <dbReference type="EMBL" id="MBF2707776.1"/>
    </source>
</evidence>
<accession>A0A930XV00</accession>
<sequence length="127" mass="13865">MAISFKMVPKKNIMASPPVTKYYPCAVNTGEVNLNRLAFIVASQSTVSRADCYAVIVALTQAIGDSLSEGHIVKIEDLGTFQITLQGLPADSPDDLGKSSIKGAKIIYKPSRYLKSTLNKLTYKRIR</sequence>
<dbReference type="InterPro" id="IPR041607">
    <property type="entry name" value="HU-HIG"/>
</dbReference>